<protein>
    <submittedName>
        <fullName evidence="3">Uncharacterized protein</fullName>
    </submittedName>
</protein>
<dbReference type="Proteomes" id="UP000628560">
    <property type="component" value="Unassembled WGS sequence"/>
</dbReference>
<evidence type="ECO:0000313" key="4">
    <source>
        <dbReference type="Proteomes" id="UP000628560"/>
    </source>
</evidence>
<gene>
    <name evidence="3" type="ORF">ISP11_22370</name>
</gene>
<reference evidence="3 4" key="1">
    <citation type="submission" date="2020-11" db="EMBL/GenBank/DDBJ databases">
        <title>Identification of Lelliottia nimipressuralis from Wound Infection by Whole Genome-Based Bacterial Identification.</title>
        <authorList>
            <person name="Navarathna D.H."/>
            <person name="Choi H."/>
            <person name="Jinadatha C."/>
            <person name="Chatterjee P."/>
            <person name="Hwang M."/>
        </authorList>
    </citation>
    <scope>NUCLEOTIDE SEQUENCE [LARGE SCALE GENOMIC DNA]</scope>
    <source>
        <strain evidence="3 4">DN2020</strain>
    </source>
</reference>
<evidence type="ECO:0000256" key="2">
    <source>
        <dbReference type="SAM" id="Phobius"/>
    </source>
</evidence>
<name>A0ABD4KGH4_9ENTR</name>
<keyword evidence="2" id="KW-0472">Membrane</keyword>
<organism evidence="3 4">
    <name type="scientific">Lelliottia nimipressuralis</name>
    <dbReference type="NCBI Taxonomy" id="69220"/>
    <lineage>
        <taxon>Bacteria</taxon>
        <taxon>Pseudomonadati</taxon>
        <taxon>Pseudomonadota</taxon>
        <taxon>Gammaproteobacteria</taxon>
        <taxon>Enterobacterales</taxon>
        <taxon>Enterobacteriaceae</taxon>
        <taxon>Lelliottia</taxon>
    </lineage>
</organism>
<accession>A0ABD4KGH4</accession>
<sequence length="91" mass="10068">MSARKILQWAATGWTPMLIFIASVVVLYATLHSHFMWMQLTGLLLCGSSGIFLAQTMPGGRVWRDMHLPPSDARKNTATTASAKTDDQECK</sequence>
<proteinExistence type="predicted"/>
<dbReference type="AlphaFoldDB" id="A0ABD4KGH4"/>
<dbReference type="EMBL" id="JADIXP010000023">
    <property type="protein sequence ID" value="MBF4180607.1"/>
    <property type="molecule type" value="Genomic_DNA"/>
</dbReference>
<dbReference type="RefSeq" id="WP_194514414.1">
    <property type="nucleotide sequence ID" value="NZ_JADIXP010000023.1"/>
</dbReference>
<feature type="transmembrane region" description="Helical" evidence="2">
    <location>
        <begin position="7"/>
        <end position="29"/>
    </location>
</feature>
<keyword evidence="2" id="KW-0812">Transmembrane</keyword>
<feature type="transmembrane region" description="Helical" evidence="2">
    <location>
        <begin position="35"/>
        <end position="54"/>
    </location>
</feature>
<comment type="caution">
    <text evidence="3">The sequence shown here is derived from an EMBL/GenBank/DDBJ whole genome shotgun (WGS) entry which is preliminary data.</text>
</comment>
<keyword evidence="2" id="KW-1133">Transmembrane helix</keyword>
<evidence type="ECO:0000313" key="3">
    <source>
        <dbReference type="EMBL" id="MBF4180607.1"/>
    </source>
</evidence>
<feature type="compositionally biased region" description="Basic and acidic residues" evidence="1">
    <location>
        <begin position="66"/>
        <end position="75"/>
    </location>
</feature>
<feature type="region of interest" description="Disordered" evidence="1">
    <location>
        <begin position="66"/>
        <end position="91"/>
    </location>
</feature>
<evidence type="ECO:0000256" key="1">
    <source>
        <dbReference type="SAM" id="MobiDB-lite"/>
    </source>
</evidence>